<dbReference type="PRINTS" id="PR00413">
    <property type="entry name" value="HADHALOGNASE"/>
</dbReference>
<keyword evidence="1" id="KW-0378">Hydrolase</keyword>
<dbReference type="GO" id="GO:0016787">
    <property type="term" value="F:hydrolase activity"/>
    <property type="evidence" value="ECO:0007669"/>
    <property type="project" value="UniProtKB-KW"/>
</dbReference>
<dbReference type="PANTHER" id="PTHR42896">
    <property type="entry name" value="XYLULOSE-1,5-BISPHOSPHATE (XUBP) PHOSPHATASE"/>
    <property type="match status" value="1"/>
</dbReference>
<dbReference type="NCBIfam" id="TIGR01509">
    <property type="entry name" value="HAD-SF-IA-v3"/>
    <property type="match status" value="1"/>
</dbReference>
<comment type="caution">
    <text evidence="1">The sequence shown here is derived from an EMBL/GenBank/DDBJ whole genome shotgun (WGS) entry which is preliminary data.</text>
</comment>
<dbReference type="InterPro" id="IPR044999">
    <property type="entry name" value="CbbY-like"/>
</dbReference>
<protein>
    <submittedName>
        <fullName evidence="1">HAD-IA family hydrolase</fullName>
    </submittedName>
</protein>
<dbReference type="InterPro" id="IPR023198">
    <property type="entry name" value="PGP-like_dom2"/>
</dbReference>
<dbReference type="InterPro" id="IPR036412">
    <property type="entry name" value="HAD-like_sf"/>
</dbReference>
<dbReference type="Pfam" id="PF00702">
    <property type="entry name" value="Hydrolase"/>
    <property type="match status" value="1"/>
</dbReference>
<dbReference type="InterPro" id="IPR023214">
    <property type="entry name" value="HAD_sf"/>
</dbReference>
<accession>A0A933L5N4</accession>
<gene>
    <name evidence="1" type="ORF">HY834_17485</name>
</gene>
<dbReference type="PANTHER" id="PTHR42896:SF2">
    <property type="entry name" value="CBBY-LIKE PROTEIN"/>
    <property type="match status" value="1"/>
</dbReference>
<dbReference type="AlphaFoldDB" id="A0A933L5N4"/>
<proteinExistence type="predicted"/>
<dbReference type="Gene3D" id="3.40.50.1000">
    <property type="entry name" value="HAD superfamily/HAD-like"/>
    <property type="match status" value="1"/>
</dbReference>
<organism evidence="1 2">
    <name type="scientific">Devosia nanyangense</name>
    <dbReference type="NCBI Taxonomy" id="1228055"/>
    <lineage>
        <taxon>Bacteria</taxon>
        <taxon>Pseudomonadati</taxon>
        <taxon>Pseudomonadota</taxon>
        <taxon>Alphaproteobacteria</taxon>
        <taxon>Hyphomicrobiales</taxon>
        <taxon>Devosiaceae</taxon>
        <taxon>Devosia</taxon>
    </lineage>
</organism>
<name>A0A933L5N4_9HYPH</name>
<evidence type="ECO:0000313" key="2">
    <source>
        <dbReference type="Proteomes" id="UP000782610"/>
    </source>
</evidence>
<dbReference type="EMBL" id="JACRAF010000057">
    <property type="protein sequence ID" value="MBI4923535.1"/>
    <property type="molecule type" value="Genomic_DNA"/>
</dbReference>
<reference evidence="1" key="1">
    <citation type="submission" date="2020-07" db="EMBL/GenBank/DDBJ databases">
        <title>Huge and variable diversity of episymbiotic CPR bacteria and DPANN archaea in groundwater ecosystems.</title>
        <authorList>
            <person name="He C.Y."/>
            <person name="Keren R."/>
            <person name="Whittaker M."/>
            <person name="Farag I.F."/>
            <person name="Doudna J."/>
            <person name="Cate J.H.D."/>
            <person name="Banfield J.F."/>
        </authorList>
    </citation>
    <scope>NUCLEOTIDE SEQUENCE</scope>
    <source>
        <strain evidence="1">NC_groundwater_1586_Pr3_B-0.1um_66_15</strain>
    </source>
</reference>
<dbReference type="SFLD" id="SFLDG01129">
    <property type="entry name" value="C1.5:_HAD__Beta-PGM__Phosphata"/>
    <property type="match status" value="1"/>
</dbReference>
<dbReference type="Gene3D" id="1.10.150.240">
    <property type="entry name" value="Putative phosphatase, domain 2"/>
    <property type="match status" value="1"/>
</dbReference>
<dbReference type="InterPro" id="IPR006439">
    <property type="entry name" value="HAD-SF_hydro_IA"/>
</dbReference>
<sequence>MPEPRALIFDVDGTLAETEELHRLAFNRAFATAGLDIAWDRPRYRQLLAVTGGKRRILRHFADAGLPPDEALAGALHQSKNRFYADAMAEGIALRPGVAGLMNAAREAGLKLAIATTTGRSNLGALLAAVDLPPFDAIVTGEDVAALKPDPEAYVLALRRLDLDAGVALAFEDSVNGLKAATGAGLRTVVTPGLYTAGEDFSSAAIVVADLVGFDWRA</sequence>
<dbReference type="SFLD" id="SFLDS00003">
    <property type="entry name" value="Haloacid_Dehalogenase"/>
    <property type="match status" value="1"/>
</dbReference>
<dbReference type="Proteomes" id="UP000782610">
    <property type="component" value="Unassembled WGS sequence"/>
</dbReference>
<dbReference type="SUPFAM" id="SSF56784">
    <property type="entry name" value="HAD-like"/>
    <property type="match status" value="1"/>
</dbReference>
<evidence type="ECO:0000313" key="1">
    <source>
        <dbReference type="EMBL" id="MBI4923535.1"/>
    </source>
</evidence>